<dbReference type="RefSeq" id="WP_020194275.1">
    <property type="nucleotide sequence ID" value="NZ_BAOH01000005.1"/>
</dbReference>
<gene>
    <name evidence="2" type="ORF">H735_09165</name>
</gene>
<keyword evidence="1" id="KW-0732">Signal</keyword>
<proteinExistence type="predicted"/>
<dbReference type="AlphaFoldDB" id="A0A0C1VT69"/>
<sequence length="247" mass="27473">MKSSLCWFLLGNCTAFAALGLMAHIQGNETVQQEPVQASTFSKQKVDLHNNFNAKSTPQQELQEPGSGHYIVEDFDSGGVDDTSLSEALESPMSDEGYARLESEMKTNSAYELAFWGLNEESSIDDIISAIPNIEYGQALRAESMLKESPDDAMFILNLLAKNPNTGNKEKDLMYLAAAVSRDVNENALFLVDSLITTKCSINTSPKSLIHFINTYQLDIEKAYRKRNFEWLQSTIDREGCSAFNSI</sequence>
<dbReference type="EMBL" id="JPRD01000015">
    <property type="protein sequence ID" value="KIF53103.1"/>
    <property type="molecule type" value="Genomic_DNA"/>
</dbReference>
<organism evidence="2 3">
    <name type="scientific">Vibrio owensii CAIM 1854 = LMG 25443</name>
    <dbReference type="NCBI Taxonomy" id="1229493"/>
    <lineage>
        <taxon>Bacteria</taxon>
        <taxon>Pseudomonadati</taxon>
        <taxon>Pseudomonadota</taxon>
        <taxon>Gammaproteobacteria</taxon>
        <taxon>Vibrionales</taxon>
        <taxon>Vibrionaceae</taxon>
        <taxon>Vibrio</taxon>
    </lineage>
</organism>
<evidence type="ECO:0000256" key="1">
    <source>
        <dbReference type="SAM" id="SignalP"/>
    </source>
</evidence>
<reference evidence="2 3" key="1">
    <citation type="submission" date="2014-07" db="EMBL/GenBank/DDBJ databases">
        <title>Unique and conserved regions in Vibrio harveyi and related species in comparison with the shrimp pathogen Vibrio harveyi CAIM 1792.</title>
        <authorList>
            <person name="Espinoza-Valles I."/>
            <person name="Vora G."/>
            <person name="Leekitcharoenphon P."/>
            <person name="Ussery D."/>
            <person name="Hoj L."/>
            <person name="Gomez-Gil B."/>
        </authorList>
    </citation>
    <scope>NUCLEOTIDE SEQUENCE [LARGE SCALE GENOMIC DNA]</scope>
    <source>
        <strain evidence="3">CAIM 1854 / LMG 25443</strain>
    </source>
</reference>
<feature type="chain" id="PRO_5002140627" evidence="1">
    <location>
        <begin position="18"/>
        <end position="247"/>
    </location>
</feature>
<protein>
    <submittedName>
        <fullName evidence="2">Uncharacterized protein</fullName>
    </submittedName>
</protein>
<evidence type="ECO:0000313" key="2">
    <source>
        <dbReference type="EMBL" id="KIF53103.1"/>
    </source>
</evidence>
<feature type="signal peptide" evidence="1">
    <location>
        <begin position="1"/>
        <end position="17"/>
    </location>
</feature>
<dbReference type="PATRIC" id="fig|1229493.5.peg.917"/>
<accession>A0A0C1VT69</accession>
<evidence type="ECO:0000313" key="3">
    <source>
        <dbReference type="Proteomes" id="UP000031586"/>
    </source>
</evidence>
<dbReference type="Proteomes" id="UP000031586">
    <property type="component" value="Unassembled WGS sequence"/>
</dbReference>
<comment type="caution">
    <text evidence="2">The sequence shown here is derived from an EMBL/GenBank/DDBJ whole genome shotgun (WGS) entry which is preliminary data.</text>
</comment>
<name>A0A0C1VT69_9VIBR</name>